<evidence type="ECO:0000256" key="3">
    <source>
        <dbReference type="ARBA" id="ARBA00022692"/>
    </source>
</evidence>
<evidence type="ECO:0000259" key="8">
    <source>
        <dbReference type="Pfam" id="PF04138"/>
    </source>
</evidence>
<dbReference type="Pfam" id="PF00535">
    <property type="entry name" value="Glycos_transf_2"/>
    <property type="match status" value="1"/>
</dbReference>
<dbReference type="GeneID" id="303297449"/>
<gene>
    <name evidence="9" type="ORF">ACFPK8_07665</name>
</gene>
<evidence type="ECO:0000313" key="10">
    <source>
        <dbReference type="Proteomes" id="UP001595937"/>
    </source>
</evidence>
<name>A0ABW0FES0_9MICO</name>
<dbReference type="Proteomes" id="UP001595937">
    <property type="component" value="Unassembled WGS sequence"/>
</dbReference>
<dbReference type="RefSeq" id="WP_343924141.1">
    <property type="nucleotide sequence ID" value="NZ_BAAAIR010000038.1"/>
</dbReference>
<comment type="subcellular location">
    <subcellularLocation>
        <location evidence="1">Membrane</location>
        <topology evidence="1">Multi-pass membrane protein</topology>
    </subcellularLocation>
</comment>
<dbReference type="InterPro" id="IPR029044">
    <property type="entry name" value="Nucleotide-diphossugar_trans"/>
</dbReference>
<sequence>MTTSPRSGSLPRRTGAHASFPSVIVIPALEPGPELVELVSALRAEGTEVLVVDDGSGPDWSALFDRCVDAGARVHHESLNRGKGAALRRAFRLVHDRFPDHGVVTADADGQHTVEDIRRVQEALAGVERSRADALVLGVRDFSLPEVPARSRLGNAVSSAMLALVAGVRLGDTQTGLRGIPASRLEWARMVPGDRYEYEFSMLRQAACDGLPLTSVPIATVYLDENATSHFRPVRDSLRVLGPVVAFSLSGLASCAVDTAMFLGLHAVGMPLWAALVLARVISGSANFLLNRRVVFDKEGRAPLGRAAGRYGLLAAAMLAGGVLLVDASVALGASPLWAKLGTDVVLFGLSFAVQRLVVFRAR</sequence>
<evidence type="ECO:0000256" key="5">
    <source>
        <dbReference type="ARBA" id="ARBA00023136"/>
    </source>
</evidence>
<keyword evidence="4 6" id="KW-1133">Transmembrane helix</keyword>
<feature type="transmembrane region" description="Helical" evidence="6">
    <location>
        <begin position="270"/>
        <end position="290"/>
    </location>
</feature>
<dbReference type="Pfam" id="PF04138">
    <property type="entry name" value="GtrA_DPMS_TM"/>
    <property type="match status" value="1"/>
</dbReference>
<dbReference type="InterPro" id="IPR001173">
    <property type="entry name" value="Glyco_trans_2-like"/>
</dbReference>
<accession>A0ABW0FES0</accession>
<evidence type="ECO:0000256" key="1">
    <source>
        <dbReference type="ARBA" id="ARBA00004141"/>
    </source>
</evidence>
<dbReference type="PANTHER" id="PTHR48090:SF6">
    <property type="entry name" value="SLR5056 PROTEIN"/>
    <property type="match status" value="1"/>
</dbReference>
<evidence type="ECO:0000256" key="6">
    <source>
        <dbReference type="SAM" id="Phobius"/>
    </source>
</evidence>
<feature type="transmembrane region" description="Helical" evidence="6">
    <location>
        <begin position="311"/>
        <end position="332"/>
    </location>
</feature>
<proteinExistence type="inferred from homology"/>
<dbReference type="Gene3D" id="3.90.550.10">
    <property type="entry name" value="Spore Coat Polysaccharide Biosynthesis Protein SpsA, Chain A"/>
    <property type="match status" value="1"/>
</dbReference>
<dbReference type="PANTHER" id="PTHR48090">
    <property type="entry name" value="UNDECAPRENYL-PHOSPHATE 4-DEOXY-4-FORMAMIDO-L-ARABINOSE TRANSFERASE-RELATED"/>
    <property type="match status" value="1"/>
</dbReference>
<keyword evidence="5 6" id="KW-0472">Membrane</keyword>
<evidence type="ECO:0000256" key="2">
    <source>
        <dbReference type="ARBA" id="ARBA00006739"/>
    </source>
</evidence>
<dbReference type="InterPro" id="IPR007267">
    <property type="entry name" value="GtrA_DPMS_TM"/>
</dbReference>
<evidence type="ECO:0000256" key="4">
    <source>
        <dbReference type="ARBA" id="ARBA00022989"/>
    </source>
</evidence>
<comment type="similarity">
    <text evidence="2">Belongs to the glycosyltransferase 2 family.</text>
</comment>
<comment type="caution">
    <text evidence="9">The sequence shown here is derived from an EMBL/GenBank/DDBJ whole genome shotgun (WGS) entry which is preliminary data.</text>
</comment>
<feature type="transmembrane region" description="Helical" evidence="6">
    <location>
        <begin position="338"/>
        <end position="359"/>
    </location>
</feature>
<dbReference type="EMBL" id="JBHSLN010000020">
    <property type="protein sequence ID" value="MFC5297386.1"/>
    <property type="molecule type" value="Genomic_DNA"/>
</dbReference>
<dbReference type="CDD" id="cd04179">
    <property type="entry name" value="DPM_DPG-synthase_like"/>
    <property type="match status" value="1"/>
</dbReference>
<organism evidence="9 10">
    <name type="scientific">Brachybacterium tyrofermentans</name>
    <dbReference type="NCBI Taxonomy" id="47848"/>
    <lineage>
        <taxon>Bacteria</taxon>
        <taxon>Bacillati</taxon>
        <taxon>Actinomycetota</taxon>
        <taxon>Actinomycetes</taxon>
        <taxon>Micrococcales</taxon>
        <taxon>Dermabacteraceae</taxon>
        <taxon>Brachybacterium</taxon>
    </lineage>
</organism>
<keyword evidence="10" id="KW-1185">Reference proteome</keyword>
<evidence type="ECO:0000313" key="9">
    <source>
        <dbReference type="EMBL" id="MFC5297386.1"/>
    </source>
</evidence>
<feature type="domain" description="GtrA/DPMS transmembrane" evidence="8">
    <location>
        <begin position="247"/>
        <end position="360"/>
    </location>
</feature>
<protein>
    <submittedName>
        <fullName evidence="9">Bifunctional glycosyltransferase family 2/GtrA family protein</fullName>
    </submittedName>
</protein>
<dbReference type="SUPFAM" id="SSF53448">
    <property type="entry name" value="Nucleotide-diphospho-sugar transferases"/>
    <property type="match status" value="1"/>
</dbReference>
<keyword evidence="3 6" id="KW-0812">Transmembrane</keyword>
<reference evidence="10" key="1">
    <citation type="journal article" date="2019" name="Int. J. Syst. Evol. Microbiol.">
        <title>The Global Catalogue of Microorganisms (GCM) 10K type strain sequencing project: providing services to taxonomists for standard genome sequencing and annotation.</title>
        <authorList>
            <consortium name="The Broad Institute Genomics Platform"/>
            <consortium name="The Broad Institute Genome Sequencing Center for Infectious Disease"/>
            <person name="Wu L."/>
            <person name="Ma J."/>
        </authorList>
    </citation>
    <scope>NUCLEOTIDE SEQUENCE [LARGE SCALE GENOMIC DNA]</scope>
    <source>
        <strain evidence="10">CGMCC 1.16455</strain>
    </source>
</reference>
<evidence type="ECO:0000259" key="7">
    <source>
        <dbReference type="Pfam" id="PF00535"/>
    </source>
</evidence>
<feature type="domain" description="Glycosyltransferase 2-like" evidence="7">
    <location>
        <begin position="24"/>
        <end position="125"/>
    </location>
</feature>
<dbReference type="InterPro" id="IPR050256">
    <property type="entry name" value="Glycosyltransferase_2"/>
</dbReference>